<name>A0AA86TWF5_9EUKA</name>
<dbReference type="Proteomes" id="UP001642409">
    <property type="component" value="Unassembled WGS sequence"/>
</dbReference>
<dbReference type="EMBL" id="CATOUU010000495">
    <property type="protein sequence ID" value="CAI9931705.1"/>
    <property type="molecule type" value="Genomic_DNA"/>
</dbReference>
<accession>A0AA86TWF5</accession>
<keyword evidence="3" id="KW-1185">Reference proteome</keyword>
<dbReference type="AlphaFoldDB" id="A0AA86TWF5"/>
<comment type="caution">
    <text evidence="1">The sequence shown here is derived from an EMBL/GenBank/DDBJ whole genome shotgun (WGS) entry which is preliminary data.</text>
</comment>
<proteinExistence type="predicted"/>
<evidence type="ECO:0000313" key="1">
    <source>
        <dbReference type="EMBL" id="CAI9931705.1"/>
    </source>
</evidence>
<evidence type="ECO:0000313" key="3">
    <source>
        <dbReference type="Proteomes" id="UP001642409"/>
    </source>
</evidence>
<reference evidence="1" key="1">
    <citation type="submission" date="2023-06" db="EMBL/GenBank/DDBJ databases">
        <authorList>
            <person name="Kurt Z."/>
        </authorList>
    </citation>
    <scope>NUCLEOTIDE SEQUENCE</scope>
</reference>
<reference evidence="2 3" key="2">
    <citation type="submission" date="2024-07" db="EMBL/GenBank/DDBJ databases">
        <authorList>
            <person name="Akdeniz Z."/>
        </authorList>
    </citation>
    <scope>NUCLEOTIDE SEQUENCE [LARGE SCALE GENOMIC DNA]</scope>
</reference>
<evidence type="ECO:0000313" key="2">
    <source>
        <dbReference type="EMBL" id="CAL6039519.1"/>
    </source>
</evidence>
<dbReference type="EMBL" id="CAXDID020000142">
    <property type="protein sequence ID" value="CAL6039519.1"/>
    <property type="molecule type" value="Genomic_DNA"/>
</dbReference>
<protein>
    <submittedName>
        <fullName evidence="2">Hypothetical_protein</fullName>
    </submittedName>
</protein>
<organism evidence="1">
    <name type="scientific">Hexamita inflata</name>
    <dbReference type="NCBI Taxonomy" id="28002"/>
    <lineage>
        <taxon>Eukaryota</taxon>
        <taxon>Metamonada</taxon>
        <taxon>Diplomonadida</taxon>
        <taxon>Hexamitidae</taxon>
        <taxon>Hexamitinae</taxon>
        <taxon>Hexamita</taxon>
    </lineage>
</organism>
<sequence>MSQLYQSFNNTSLQGSKSNVLQTKDNFLNSLLLRSSHGLQKSSLQKINQQFSSMILNQQSQPLSAKLSQEFIKPAKNRPKIQSLQKLFQYSPQLILQHVKNAEIDQQTVNNVIRQLNKQNLNCLVYNSVSDRIIKSQLQYRINNEFILGTISLKLTHVEIVDNQIQKEQIQKALQKTQYYVGELHVILINDYTIIVQNEDVNQLVYSLGVIAYNQCELRDTGDEVADTSAIEQFDQMQMLGYCALRITNLCDYEIVRKYPLQNIFFYFQCDLKISQYQADIAQFQLKEQLDCIAICEHKASPYQIVAYVTDNKIYLHLINISRSIMAHVISVDLLDNEQLQPILKDLNCDTQSSAGLTINTDNDQIILLLSDVHASILIYNLGVLLKFYRNQNISQKTISLLVFEQEQKSPQQINNSLNQLTLSQIKSEIQQQQPKMNTDVKRDINITERQPSNKQSSKQDTFVLYNNEQLQQQNVLQNAIVMQQPIMKQNSEKNVINIVEQQQNQEQNQELVIQQETKQPDVPVQCKNVEIQEEEEEEEEHDYPRYSKAKDYTFDFIAELMFNSMLNPESKEFKEDITQFQLEGFNINKKIVYFQIKDKQMFALFSNKNVRFDSFDVPSRQRSKILLMDNNSVSEIAVEDQYYNNVLFGLTMLKLEQDFELQRSQANKELAAQKKLFIDQRPELADCFSEAERQKLASFQSREFKSTKEKSVKFDVIDCELTAVILDKKNAKNVTQLSFKEYEIDPTEDNQLILLSDLNAVQLPFINSRELNEAIRGLQQLQKLKTHQELQLEIIMKELAQINDKLSKEDNFEPLIEEKQHQLIPEQRVRLEFAEDFEVYEMYSAINDNYNGALNRDLKAFQEDFYNVNGKRVKFEVKHKKMMAHVQQQAGCRMKTNTVEFQSFYIDKDAIFLIYRNEALKAVPSAGEFKRIVFGLTLMKHATDDVKVTADYTLKTANQMQLGNIQQYVKKNVNKLQLDLETFFETKYKLNDKVVQFSVEKGSMTVNILGIKPNQVAFETFEVVGDENAVYFINGDESLKAVAKEDKFKEIVFGLCLMVENM</sequence>
<gene>
    <name evidence="1" type="ORF">HINF_LOCUS19350</name>
    <name evidence="2" type="ORF">HINF_LOCUS37897</name>
</gene>